<evidence type="ECO:0000259" key="1">
    <source>
        <dbReference type="PROSITE" id="PS51729"/>
    </source>
</evidence>
<dbReference type="RefSeq" id="WP_120695932.1">
    <property type="nucleotide sequence ID" value="NZ_RBDX01000002.1"/>
</dbReference>
<dbReference type="OrthoDB" id="5405911at2"/>
<organism evidence="2 5">
    <name type="scientific">Streptomyces radicis</name>
    <dbReference type="NCBI Taxonomy" id="1750517"/>
    <lineage>
        <taxon>Bacteria</taxon>
        <taxon>Bacillati</taxon>
        <taxon>Actinomycetota</taxon>
        <taxon>Actinomycetes</taxon>
        <taxon>Kitasatosporales</taxon>
        <taxon>Streptomycetaceae</taxon>
        <taxon>Streptomyces</taxon>
    </lineage>
</organism>
<keyword evidence="2" id="KW-0808">Transferase</keyword>
<dbReference type="EMBL" id="RBDX01000002">
    <property type="protein sequence ID" value="RKN12028.1"/>
    <property type="molecule type" value="Genomic_DNA"/>
</dbReference>
<reference evidence="4 5" key="1">
    <citation type="submission" date="2018-09" db="EMBL/GenBank/DDBJ databases">
        <title>Streptomyces sp. nov. DS1-2, an endophytic actinomycete isolated from roots of Dendrobium scabrilingue.</title>
        <authorList>
            <person name="Kuncharoen N."/>
            <person name="Kudo T."/>
            <person name="Ohkuma M."/>
            <person name="Yuki M."/>
            <person name="Tanasupawat S."/>
        </authorList>
    </citation>
    <scope>NUCLEOTIDE SEQUENCE [LARGE SCALE GENOMIC DNA]</scope>
    <source>
        <strain evidence="2 5">AZ1-7</strain>
        <strain evidence="3 4">DS1-2</strain>
    </source>
</reference>
<evidence type="ECO:0000313" key="5">
    <source>
        <dbReference type="Proteomes" id="UP000275024"/>
    </source>
</evidence>
<name>A0A3A9WG75_9ACTN</name>
<sequence>MTEGLFDTTGAPVTVGIDVTGPISAYTVKLADGSPVGRADFVDAPGADGVRIFFHTEVDQEFGGRGLAGLLVREALADSVRKNLTVVPVCPLFARHLKRHGDEFVASGGVFRRATPADIALATRAARNGA</sequence>
<evidence type="ECO:0000313" key="2">
    <source>
        <dbReference type="EMBL" id="RKN12028.1"/>
    </source>
</evidence>
<comment type="caution">
    <text evidence="2">The sequence shown here is derived from an EMBL/GenBank/DDBJ whole genome shotgun (WGS) entry which is preliminary data.</text>
</comment>
<evidence type="ECO:0000313" key="3">
    <source>
        <dbReference type="EMBL" id="RKN25921.1"/>
    </source>
</evidence>
<protein>
    <submittedName>
        <fullName evidence="2">N-acetyltransferase</fullName>
    </submittedName>
</protein>
<dbReference type="Gene3D" id="3.40.630.30">
    <property type="match status" value="1"/>
</dbReference>
<dbReference type="Proteomes" id="UP000275024">
    <property type="component" value="Unassembled WGS sequence"/>
</dbReference>
<evidence type="ECO:0000313" key="4">
    <source>
        <dbReference type="Proteomes" id="UP000268652"/>
    </source>
</evidence>
<dbReference type="Proteomes" id="UP000268652">
    <property type="component" value="Unassembled WGS sequence"/>
</dbReference>
<gene>
    <name evidence="3" type="ORF">D7318_06710</name>
    <name evidence="2" type="ORF">D7319_03770</name>
</gene>
<dbReference type="AlphaFoldDB" id="A0A3A9WG75"/>
<proteinExistence type="predicted"/>
<accession>A0A3A9WG75</accession>
<dbReference type="EMBL" id="RBDY01000003">
    <property type="protein sequence ID" value="RKN25921.1"/>
    <property type="molecule type" value="Genomic_DNA"/>
</dbReference>
<dbReference type="Pfam" id="PF14542">
    <property type="entry name" value="Acetyltransf_CG"/>
    <property type="match status" value="1"/>
</dbReference>
<keyword evidence="4" id="KW-1185">Reference proteome</keyword>
<feature type="domain" description="N-acetyltransferase" evidence="1">
    <location>
        <begin position="18"/>
        <end position="109"/>
    </location>
</feature>
<dbReference type="InterPro" id="IPR016181">
    <property type="entry name" value="Acyl_CoA_acyltransferase"/>
</dbReference>
<dbReference type="InterPro" id="IPR031165">
    <property type="entry name" value="GNAT_YJDJ"/>
</dbReference>
<dbReference type="SUPFAM" id="SSF55729">
    <property type="entry name" value="Acyl-CoA N-acyltransferases (Nat)"/>
    <property type="match status" value="1"/>
</dbReference>
<dbReference type="GO" id="GO:0016740">
    <property type="term" value="F:transferase activity"/>
    <property type="evidence" value="ECO:0007669"/>
    <property type="project" value="UniProtKB-KW"/>
</dbReference>
<dbReference type="PROSITE" id="PS51729">
    <property type="entry name" value="GNAT_YJDJ"/>
    <property type="match status" value="1"/>
</dbReference>